<gene>
    <name evidence="2" type="ORF">Pfra01_001077000</name>
</gene>
<protein>
    <submittedName>
        <fullName evidence="2">Unnamed protein product</fullName>
    </submittedName>
</protein>
<feature type="compositionally biased region" description="Basic and acidic residues" evidence="1">
    <location>
        <begin position="52"/>
        <end position="70"/>
    </location>
</feature>
<evidence type="ECO:0000256" key="1">
    <source>
        <dbReference type="SAM" id="MobiDB-lite"/>
    </source>
</evidence>
<feature type="region of interest" description="Disordered" evidence="1">
    <location>
        <begin position="1"/>
        <end position="78"/>
    </location>
</feature>
<feature type="compositionally biased region" description="Polar residues" evidence="1">
    <location>
        <begin position="21"/>
        <end position="33"/>
    </location>
</feature>
<proteinExistence type="predicted"/>
<dbReference type="AlphaFoldDB" id="A0A9W7CPZ6"/>
<keyword evidence="3" id="KW-1185">Reference proteome</keyword>
<evidence type="ECO:0000313" key="2">
    <source>
        <dbReference type="EMBL" id="GMF37924.1"/>
    </source>
</evidence>
<reference evidence="2" key="1">
    <citation type="submission" date="2023-04" db="EMBL/GenBank/DDBJ databases">
        <title>Phytophthora fragariaefolia NBRC 109709.</title>
        <authorList>
            <person name="Ichikawa N."/>
            <person name="Sato H."/>
            <person name="Tonouchi N."/>
        </authorList>
    </citation>
    <scope>NUCLEOTIDE SEQUENCE</scope>
    <source>
        <strain evidence="2">NBRC 109709</strain>
    </source>
</reference>
<evidence type="ECO:0000313" key="3">
    <source>
        <dbReference type="Proteomes" id="UP001165121"/>
    </source>
</evidence>
<dbReference type="OrthoDB" id="129162at2759"/>
<sequence>MAKGSSSAVPATPMKSGGTRGDNSSTALITPQLDSIAERSISFDDDSMSGSDPKDDGDRNEGNYDLEEKAPAPMTVTPGTQEDAVMFAGLRGGVHPCHEISWTNLMKMMAQNRPTKTLKMMATTQNRQW</sequence>
<name>A0A9W7CPZ6_9STRA</name>
<accession>A0A9W7CPZ6</accession>
<dbReference type="EMBL" id="BSXT01001051">
    <property type="protein sequence ID" value="GMF37924.1"/>
    <property type="molecule type" value="Genomic_DNA"/>
</dbReference>
<comment type="caution">
    <text evidence="2">The sequence shown here is derived from an EMBL/GenBank/DDBJ whole genome shotgun (WGS) entry which is preliminary data.</text>
</comment>
<dbReference type="Proteomes" id="UP001165121">
    <property type="component" value="Unassembled WGS sequence"/>
</dbReference>
<organism evidence="2 3">
    <name type="scientific">Phytophthora fragariaefolia</name>
    <dbReference type="NCBI Taxonomy" id="1490495"/>
    <lineage>
        <taxon>Eukaryota</taxon>
        <taxon>Sar</taxon>
        <taxon>Stramenopiles</taxon>
        <taxon>Oomycota</taxon>
        <taxon>Peronosporomycetes</taxon>
        <taxon>Peronosporales</taxon>
        <taxon>Peronosporaceae</taxon>
        <taxon>Phytophthora</taxon>
    </lineage>
</organism>